<keyword evidence="1" id="KW-1133">Transmembrane helix</keyword>
<evidence type="ECO:0000313" key="3">
    <source>
        <dbReference type="Proteomes" id="UP000276349"/>
    </source>
</evidence>
<reference evidence="2 3" key="1">
    <citation type="submission" date="2018-12" db="EMBL/GenBank/DDBJ databases">
        <authorList>
            <person name="Yu L."/>
        </authorList>
    </citation>
    <scope>NUCLEOTIDE SEQUENCE [LARGE SCALE GENOMIC DNA]</scope>
    <source>
        <strain evidence="2 3">S5H2222</strain>
    </source>
</reference>
<dbReference type="OrthoDB" id="2737824at2"/>
<name>A0A3S0HTA1_9BACI</name>
<accession>A0A3S0HTA1</accession>
<proteinExistence type="predicted"/>
<sequence>MLDLFKYMKYVPLIVYLIGLILFGIPLAFYDIEVVIIVEYHLLFGSFYFLTILEEFFNISKKCGM</sequence>
<keyword evidence="1" id="KW-0472">Membrane</keyword>
<evidence type="ECO:0000313" key="2">
    <source>
        <dbReference type="EMBL" id="RTQ86415.1"/>
    </source>
</evidence>
<feature type="transmembrane region" description="Helical" evidence="1">
    <location>
        <begin position="7"/>
        <end position="28"/>
    </location>
</feature>
<dbReference type="RefSeq" id="WP_126296344.1">
    <property type="nucleotide sequence ID" value="NZ_RXNR01000119.1"/>
</dbReference>
<dbReference type="Proteomes" id="UP000276349">
    <property type="component" value="Unassembled WGS sequence"/>
</dbReference>
<evidence type="ECO:0000256" key="1">
    <source>
        <dbReference type="SAM" id="Phobius"/>
    </source>
</evidence>
<comment type="caution">
    <text evidence="2">The sequence shown here is derived from an EMBL/GenBank/DDBJ whole genome shotgun (WGS) entry which is preliminary data.</text>
</comment>
<protein>
    <submittedName>
        <fullName evidence="2">Uncharacterized protein</fullName>
    </submittedName>
</protein>
<gene>
    <name evidence="2" type="ORF">EKG35_20130</name>
</gene>
<dbReference type="AlphaFoldDB" id="A0A3S0HTA1"/>
<keyword evidence="3" id="KW-1185">Reference proteome</keyword>
<keyword evidence="1" id="KW-0812">Transmembrane</keyword>
<organism evidence="2 3">
    <name type="scientific">Lysinibacillus telephonicus</name>
    <dbReference type="NCBI Taxonomy" id="1714840"/>
    <lineage>
        <taxon>Bacteria</taxon>
        <taxon>Bacillati</taxon>
        <taxon>Bacillota</taxon>
        <taxon>Bacilli</taxon>
        <taxon>Bacillales</taxon>
        <taxon>Bacillaceae</taxon>
        <taxon>Lysinibacillus</taxon>
    </lineage>
</organism>
<feature type="transmembrane region" description="Helical" evidence="1">
    <location>
        <begin position="34"/>
        <end position="53"/>
    </location>
</feature>
<dbReference type="EMBL" id="RXNR01000119">
    <property type="protein sequence ID" value="RTQ86415.1"/>
    <property type="molecule type" value="Genomic_DNA"/>
</dbReference>